<evidence type="ECO:0000313" key="3">
    <source>
        <dbReference type="Proteomes" id="UP001152622"/>
    </source>
</evidence>
<dbReference type="AlphaFoldDB" id="A0A9Q1EJ32"/>
<comment type="caution">
    <text evidence="2">The sequence shown here is derived from an EMBL/GenBank/DDBJ whole genome shotgun (WGS) entry which is preliminary data.</text>
</comment>
<evidence type="ECO:0000256" key="1">
    <source>
        <dbReference type="SAM" id="MobiDB-lite"/>
    </source>
</evidence>
<gene>
    <name evidence="2" type="ORF">SKAU_G00343740</name>
</gene>
<feature type="region of interest" description="Disordered" evidence="1">
    <location>
        <begin position="1"/>
        <end position="80"/>
    </location>
</feature>
<sequence>MNRSSLNSGARAAELEPRGAVRVSGGPPNGEREGALRGAHSARSVSRGPALTRQGPPGTGASAPESCHRNVSPKPRGKRG</sequence>
<dbReference type="Proteomes" id="UP001152622">
    <property type="component" value="Chromosome 16"/>
</dbReference>
<accession>A0A9Q1EJ32</accession>
<organism evidence="2 3">
    <name type="scientific">Synaphobranchus kaupii</name>
    <name type="common">Kaup's arrowtooth eel</name>
    <dbReference type="NCBI Taxonomy" id="118154"/>
    <lineage>
        <taxon>Eukaryota</taxon>
        <taxon>Metazoa</taxon>
        <taxon>Chordata</taxon>
        <taxon>Craniata</taxon>
        <taxon>Vertebrata</taxon>
        <taxon>Euteleostomi</taxon>
        <taxon>Actinopterygii</taxon>
        <taxon>Neopterygii</taxon>
        <taxon>Teleostei</taxon>
        <taxon>Anguilliformes</taxon>
        <taxon>Synaphobranchidae</taxon>
        <taxon>Synaphobranchus</taxon>
    </lineage>
</organism>
<reference evidence="2" key="1">
    <citation type="journal article" date="2023" name="Science">
        <title>Genome structures resolve the early diversification of teleost fishes.</title>
        <authorList>
            <person name="Parey E."/>
            <person name="Louis A."/>
            <person name="Montfort J."/>
            <person name="Bouchez O."/>
            <person name="Roques C."/>
            <person name="Iampietro C."/>
            <person name="Lluch J."/>
            <person name="Castinel A."/>
            <person name="Donnadieu C."/>
            <person name="Desvignes T."/>
            <person name="Floi Bucao C."/>
            <person name="Jouanno E."/>
            <person name="Wen M."/>
            <person name="Mejri S."/>
            <person name="Dirks R."/>
            <person name="Jansen H."/>
            <person name="Henkel C."/>
            <person name="Chen W.J."/>
            <person name="Zahm M."/>
            <person name="Cabau C."/>
            <person name="Klopp C."/>
            <person name="Thompson A.W."/>
            <person name="Robinson-Rechavi M."/>
            <person name="Braasch I."/>
            <person name="Lecointre G."/>
            <person name="Bobe J."/>
            <person name="Postlethwait J.H."/>
            <person name="Berthelot C."/>
            <person name="Roest Crollius H."/>
            <person name="Guiguen Y."/>
        </authorList>
    </citation>
    <scope>NUCLEOTIDE SEQUENCE</scope>
    <source>
        <strain evidence="2">WJC10195</strain>
    </source>
</reference>
<name>A0A9Q1EJ32_SYNKA</name>
<dbReference type="EMBL" id="JAINUF010000016">
    <property type="protein sequence ID" value="KAJ8339741.1"/>
    <property type="molecule type" value="Genomic_DNA"/>
</dbReference>
<protein>
    <submittedName>
        <fullName evidence="2">Uncharacterized protein</fullName>
    </submittedName>
</protein>
<proteinExistence type="predicted"/>
<keyword evidence="3" id="KW-1185">Reference proteome</keyword>
<evidence type="ECO:0000313" key="2">
    <source>
        <dbReference type="EMBL" id="KAJ8339741.1"/>
    </source>
</evidence>